<organism evidence="1 2">
    <name type="scientific">Spiromyces aspiralis</name>
    <dbReference type="NCBI Taxonomy" id="68401"/>
    <lineage>
        <taxon>Eukaryota</taxon>
        <taxon>Fungi</taxon>
        <taxon>Fungi incertae sedis</taxon>
        <taxon>Zoopagomycota</taxon>
        <taxon>Kickxellomycotina</taxon>
        <taxon>Kickxellomycetes</taxon>
        <taxon>Kickxellales</taxon>
        <taxon>Kickxellaceae</taxon>
        <taxon>Spiromyces</taxon>
    </lineage>
</organism>
<dbReference type="Proteomes" id="UP001145114">
    <property type="component" value="Unassembled WGS sequence"/>
</dbReference>
<evidence type="ECO:0000313" key="1">
    <source>
        <dbReference type="EMBL" id="KAJ1679816.1"/>
    </source>
</evidence>
<protein>
    <submittedName>
        <fullName evidence="1">Uncharacterized protein</fullName>
    </submittedName>
</protein>
<dbReference type="EMBL" id="JAMZIH010000168">
    <property type="protein sequence ID" value="KAJ1679816.1"/>
    <property type="molecule type" value="Genomic_DNA"/>
</dbReference>
<gene>
    <name evidence="1" type="ORF">EV182_001276</name>
</gene>
<comment type="caution">
    <text evidence="1">The sequence shown here is derived from an EMBL/GenBank/DDBJ whole genome shotgun (WGS) entry which is preliminary data.</text>
</comment>
<reference evidence="1" key="1">
    <citation type="submission" date="2022-06" db="EMBL/GenBank/DDBJ databases">
        <title>Phylogenomic reconstructions and comparative analyses of Kickxellomycotina fungi.</title>
        <authorList>
            <person name="Reynolds N.K."/>
            <person name="Stajich J.E."/>
            <person name="Barry K."/>
            <person name="Grigoriev I.V."/>
            <person name="Crous P."/>
            <person name="Smith M.E."/>
        </authorList>
    </citation>
    <scope>NUCLEOTIDE SEQUENCE</scope>
    <source>
        <strain evidence="1">RSA 2271</strain>
    </source>
</reference>
<accession>A0ACC1HVY7</accession>
<keyword evidence="2" id="KW-1185">Reference proteome</keyword>
<name>A0ACC1HVY7_9FUNG</name>
<proteinExistence type="predicted"/>
<evidence type="ECO:0000313" key="2">
    <source>
        <dbReference type="Proteomes" id="UP001145114"/>
    </source>
</evidence>
<sequence>MTRYIEEHHYKFNEVFPEDIDNESVYRRTAAPLVDYFFSGGNATCFAYGQTGSGKTYTMLDKESGLYIQAAKDIFDYLARDEYAHMRIYVTFYEIYLTKLFDLLNERKILHAREDGNQNVVIQGVREVLVDSVDDLMAVFEYGNNARSVGSTGANADSSRSHAILQLLLKDTSKKRPVLHGKLSFIDLAGNERGADRGDASSKQTRMEGAEINKSLLALKECIRALDLGKKHQPFRQSKLTQVLKDSFIGNSRACMIATISPNITNCEHTLNTLRYADRVKAMKGSNGSGATGANNSYLDDRGDAQLVEDAEDYGYGEEQEQEQEEEAIDDFADDSYGDSPYSATNALASRAIDEPSAPGARHGRSGGYGDDGLDDYKIGYPGTADSSSGLYYDHRHRQSHSRHSSVTANSQLASSKPPSSSSNRQSRSQPTASSILDEEPSFLVNPDDGASVGETGCRSQSQASIHTGDSLRSDDQQSQPFASVAPTKRITRLMARRAATTSGPQSAISPTLGNDESNEMSRFSSRPPPYPPSTAAASLGVGAKRDSKLPDGSGHDDNHYHRKTNISPASTRISSPPHSTGSYSHQHRYQSEDDDKAASRGNSPSMELTFDLSMMDMFVKQHRAEIRSTTEACKEETRLISNYTSMNPAQLLAQAMTQYANGSNLSLNGSRPPLLERYQVDHQTGKVVRLSDGLEFETAEKAKLHEAMEYLERLDEILAKKQEVVHQLRCKIRSIIWGEEGHGGGQEI</sequence>